<evidence type="ECO:0000256" key="1">
    <source>
        <dbReference type="ARBA" id="ARBA00001946"/>
    </source>
</evidence>
<accession>A0A154BNJ0</accession>
<evidence type="ECO:0000256" key="4">
    <source>
        <dbReference type="ARBA" id="ARBA00021948"/>
    </source>
</evidence>
<dbReference type="GO" id="GO:0000287">
    <property type="term" value="F:magnesium ion binding"/>
    <property type="evidence" value="ECO:0007669"/>
    <property type="project" value="InterPro"/>
</dbReference>
<sequence>MDSVLFAGERQSIKIEGFDFGNSPFDFSIDKVKNQIIIMTTTNGTNAIKATKEAYLTLIGSFINAAAVCQQAKKYGKDFYF</sequence>
<dbReference type="PANTHER" id="PTHR37311:SF1">
    <property type="entry name" value="2-PHOSPHOSULFOLACTATE PHOSPHATASE-RELATED"/>
    <property type="match status" value="1"/>
</dbReference>
<evidence type="ECO:0000256" key="3">
    <source>
        <dbReference type="ARBA" id="ARBA00012953"/>
    </source>
</evidence>
<dbReference type="STRING" id="1794912.AXX12_12705"/>
<comment type="catalytic activity">
    <reaction evidence="7">
        <text>(2R)-O-phospho-3-sulfolactate + H2O = (2R)-3-sulfolactate + phosphate</text>
        <dbReference type="Rhea" id="RHEA:23416"/>
        <dbReference type="ChEBI" id="CHEBI:15377"/>
        <dbReference type="ChEBI" id="CHEBI:15597"/>
        <dbReference type="ChEBI" id="CHEBI:43474"/>
        <dbReference type="ChEBI" id="CHEBI:58738"/>
        <dbReference type="EC" id="3.1.3.71"/>
    </reaction>
</comment>
<keyword evidence="6" id="KW-0460">Magnesium</keyword>
<dbReference type="Gene3D" id="3.90.1560.10">
    <property type="entry name" value="ComB-like"/>
    <property type="match status" value="1"/>
</dbReference>
<keyword evidence="5" id="KW-0378">Hydrolase</keyword>
<dbReference type="GO" id="GO:0050532">
    <property type="term" value="F:2-phosphosulfolactate phosphatase activity"/>
    <property type="evidence" value="ECO:0007669"/>
    <property type="project" value="UniProtKB-EC"/>
</dbReference>
<dbReference type="InterPro" id="IPR036702">
    <property type="entry name" value="ComB-like_sf"/>
</dbReference>
<dbReference type="Pfam" id="PF04029">
    <property type="entry name" value="2-ph_phosp"/>
    <property type="match status" value="1"/>
</dbReference>
<dbReference type="SUPFAM" id="SSF142823">
    <property type="entry name" value="ComB-like"/>
    <property type="match status" value="1"/>
</dbReference>
<comment type="caution">
    <text evidence="8">The sequence shown here is derived from an EMBL/GenBank/DDBJ whole genome shotgun (WGS) entry which is preliminary data.</text>
</comment>
<evidence type="ECO:0000313" key="8">
    <source>
        <dbReference type="EMBL" id="KYZ75563.1"/>
    </source>
</evidence>
<dbReference type="InterPro" id="IPR005238">
    <property type="entry name" value="ComB-like"/>
</dbReference>
<evidence type="ECO:0000256" key="2">
    <source>
        <dbReference type="ARBA" id="ARBA00009997"/>
    </source>
</evidence>
<reference evidence="8 9" key="1">
    <citation type="submission" date="2016-02" db="EMBL/GenBank/DDBJ databases">
        <title>Anaerosporomusa subterraneum gen. nov., sp. nov., a spore-forming obligate anaerobe isolated from saprolite.</title>
        <authorList>
            <person name="Choi J.K."/>
            <person name="Shah M."/>
            <person name="Yee N."/>
        </authorList>
    </citation>
    <scope>NUCLEOTIDE SEQUENCE [LARGE SCALE GENOMIC DNA]</scope>
    <source>
        <strain evidence="8 9">RU4</strain>
    </source>
</reference>
<comment type="similarity">
    <text evidence="2">Belongs to the ComB family.</text>
</comment>
<dbReference type="Proteomes" id="UP000076268">
    <property type="component" value="Unassembled WGS sequence"/>
</dbReference>
<evidence type="ECO:0000256" key="7">
    <source>
        <dbReference type="ARBA" id="ARBA00033711"/>
    </source>
</evidence>
<evidence type="ECO:0000256" key="5">
    <source>
        <dbReference type="ARBA" id="ARBA00022801"/>
    </source>
</evidence>
<proteinExistence type="inferred from homology"/>
<dbReference type="EC" id="3.1.3.71" evidence="3"/>
<organism evidence="8 9">
    <name type="scientific">Anaerosporomusa subterranea</name>
    <dbReference type="NCBI Taxonomy" id="1794912"/>
    <lineage>
        <taxon>Bacteria</taxon>
        <taxon>Bacillati</taxon>
        <taxon>Bacillota</taxon>
        <taxon>Negativicutes</taxon>
        <taxon>Acetonemataceae</taxon>
        <taxon>Anaerosporomusa</taxon>
    </lineage>
</organism>
<gene>
    <name evidence="8" type="ORF">AXX12_12705</name>
</gene>
<dbReference type="PANTHER" id="PTHR37311">
    <property type="entry name" value="2-PHOSPHOSULFOLACTATE PHOSPHATASE-RELATED"/>
    <property type="match status" value="1"/>
</dbReference>
<dbReference type="RefSeq" id="WP_066244304.1">
    <property type="nucleotide sequence ID" value="NZ_LSGP01000023.1"/>
</dbReference>
<comment type="cofactor">
    <cofactor evidence="1">
        <name>Mg(2+)</name>
        <dbReference type="ChEBI" id="CHEBI:18420"/>
    </cofactor>
</comment>
<keyword evidence="9" id="KW-1185">Reference proteome</keyword>
<evidence type="ECO:0000313" key="9">
    <source>
        <dbReference type="Proteomes" id="UP000076268"/>
    </source>
</evidence>
<dbReference type="OrthoDB" id="4913at2"/>
<dbReference type="GO" id="GO:0050545">
    <property type="term" value="F:sulfopyruvate decarboxylase activity"/>
    <property type="evidence" value="ECO:0007669"/>
    <property type="project" value="TreeGrafter"/>
</dbReference>
<name>A0A154BNJ0_ANASB</name>
<dbReference type="EMBL" id="LSGP01000023">
    <property type="protein sequence ID" value="KYZ75563.1"/>
    <property type="molecule type" value="Genomic_DNA"/>
</dbReference>
<dbReference type="AlphaFoldDB" id="A0A154BNJ0"/>
<evidence type="ECO:0000256" key="6">
    <source>
        <dbReference type="ARBA" id="ARBA00022842"/>
    </source>
</evidence>
<protein>
    <recommendedName>
        <fullName evidence="4">Probable 2-phosphosulfolactate phosphatase</fullName>
        <ecNumber evidence="3">3.1.3.71</ecNumber>
    </recommendedName>
</protein>